<gene>
    <name evidence="1" type="ORF">VF724_12405</name>
</gene>
<dbReference type="InterPro" id="IPR042258">
    <property type="entry name" value="DGOK_N"/>
</dbReference>
<protein>
    <submittedName>
        <fullName evidence="1">2-dehydro-3-deoxygalactonokinase</fullName>
    </submittedName>
</protein>
<evidence type="ECO:0000313" key="1">
    <source>
        <dbReference type="EMBL" id="MEB3102464.1"/>
    </source>
</evidence>
<dbReference type="InterPro" id="IPR042257">
    <property type="entry name" value="DGOK_C"/>
</dbReference>
<dbReference type="Gene3D" id="3.30.420.300">
    <property type="entry name" value="2-keto-3-deoxy-galactonokinase, substrate binding domain"/>
    <property type="match status" value="1"/>
</dbReference>
<comment type="caution">
    <text evidence="1">The sequence shown here is derived from an EMBL/GenBank/DDBJ whole genome shotgun (WGS) entry which is preliminary data.</text>
</comment>
<evidence type="ECO:0000313" key="2">
    <source>
        <dbReference type="Proteomes" id="UP001310386"/>
    </source>
</evidence>
<reference evidence="1" key="1">
    <citation type="submission" date="2023-12" db="EMBL/GenBank/DDBJ databases">
        <title>Fervidustalea candida gen. nov., sp. nov., a novel member of the family Paenibacillaceae isolated from a geothermal area.</title>
        <authorList>
            <person name="Li W.-J."/>
            <person name="Jiao J.-Y."/>
            <person name="Chen Y."/>
        </authorList>
    </citation>
    <scope>NUCLEOTIDE SEQUENCE</scope>
    <source>
        <strain evidence="1">SYSU GA230002</strain>
    </source>
</reference>
<dbReference type="RefSeq" id="WP_371754584.1">
    <property type="nucleotide sequence ID" value="NZ_JAYJLD010000017.1"/>
</dbReference>
<dbReference type="Pfam" id="PF05035">
    <property type="entry name" value="DGOK"/>
    <property type="match status" value="1"/>
</dbReference>
<name>A0ABU5ZJ34_9BACL</name>
<dbReference type="SUPFAM" id="SSF53067">
    <property type="entry name" value="Actin-like ATPase domain"/>
    <property type="match status" value="1"/>
</dbReference>
<dbReference type="Proteomes" id="UP001310386">
    <property type="component" value="Unassembled WGS sequence"/>
</dbReference>
<keyword evidence="2" id="KW-1185">Reference proteome</keyword>
<sequence>MVITIDSGTTNSRIRLIDAGEFKVVDTVKVSVGVRSTAIEGNNNSLREGIAEGIKEIIDRNGRIPEDIRYIAASGMITSNLGLYEVPHFYGAAGAEEFAKHSRIERIPEFLNIPAIFVPGFKNQTAVSGDAVNMTNEFDIMRGEEVETLGLLEQMNLKGPGMMILPGSHTKFVMVNDRSQIIACLSTLGGEILDAVSKHTILAKSLEKQLIGQVEKEALMNGFSWGQRAGLSRSLFHIRLLDLFSDMTRNQRANYMTGSVIASDLQAMEEFLRMQSSPKLDWIVIGGSNPLRKAFAYLLETTNFAGVVEATDEQVELSTVIGSIKIAEICLANNIQAD</sequence>
<dbReference type="InterPro" id="IPR043129">
    <property type="entry name" value="ATPase_NBD"/>
</dbReference>
<dbReference type="CDD" id="cd24012">
    <property type="entry name" value="ASKHA_NBD_KDGal-kinase"/>
    <property type="match status" value="1"/>
</dbReference>
<dbReference type="InterPro" id="IPR007729">
    <property type="entry name" value="DGOK"/>
</dbReference>
<accession>A0ABU5ZJ34</accession>
<dbReference type="EMBL" id="JAYJLD010000017">
    <property type="protein sequence ID" value="MEB3102464.1"/>
    <property type="molecule type" value="Genomic_DNA"/>
</dbReference>
<dbReference type="Gene3D" id="3.30.420.310">
    <property type="entry name" value="2-keto-3-deoxy-galactonokinase, C-terminal domain"/>
    <property type="match status" value="1"/>
</dbReference>
<organism evidence="1 2">
    <name type="scientific">Ferviditalea candida</name>
    <dbReference type="NCBI Taxonomy" id="3108399"/>
    <lineage>
        <taxon>Bacteria</taxon>
        <taxon>Bacillati</taxon>
        <taxon>Bacillota</taxon>
        <taxon>Bacilli</taxon>
        <taxon>Bacillales</taxon>
        <taxon>Paenibacillaceae</taxon>
        <taxon>Ferviditalea</taxon>
    </lineage>
</organism>
<proteinExistence type="predicted"/>